<keyword evidence="3" id="KW-1185">Reference proteome</keyword>
<organism evidence="2 3">
    <name type="scientific">Flavobacterium noncentrifugens</name>
    <dbReference type="NCBI Taxonomy" id="1128970"/>
    <lineage>
        <taxon>Bacteria</taxon>
        <taxon>Pseudomonadati</taxon>
        <taxon>Bacteroidota</taxon>
        <taxon>Flavobacteriia</taxon>
        <taxon>Flavobacteriales</taxon>
        <taxon>Flavobacteriaceae</taxon>
        <taxon>Flavobacterium</taxon>
    </lineage>
</organism>
<dbReference type="AlphaFoldDB" id="A0A1G8SIM9"/>
<name>A0A1G8SIM9_9FLAO</name>
<proteinExistence type="predicted"/>
<keyword evidence="1" id="KW-1133">Transmembrane helix</keyword>
<accession>A0A1G8SIM9</accession>
<reference evidence="2 3" key="1">
    <citation type="submission" date="2016-10" db="EMBL/GenBank/DDBJ databases">
        <authorList>
            <person name="de Groot N.N."/>
        </authorList>
    </citation>
    <scope>NUCLEOTIDE SEQUENCE [LARGE SCALE GENOMIC DNA]</scope>
    <source>
        <strain evidence="2 3">CGMCC 1.10076</strain>
    </source>
</reference>
<dbReference type="EMBL" id="FNEZ01000001">
    <property type="protein sequence ID" value="SDJ29013.1"/>
    <property type="molecule type" value="Genomic_DNA"/>
</dbReference>
<feature type="transmembrane region" description="Helical" evidence="1">
    <location>
        <begin position="36"/>
        <end position="55"/>
    </location>
</feature>
<feature type="transmembrane region" description="Helical" evidence="1">
    <location>
        <begin position="12"/>
        <end position="30"/>
    </location>
</feature>
<gene>
    <name evidence="2" type="ORF">SAMN04487935_0572</name>
</gene>
<evidence type="ECO:0000313" key="3">
    <source>
        <dbReference type="Proteomes" id="UP000199580"/>
    </source>
</evidence>
<sequence>MKTLKLLKIGSYCVLSFMFIVVFSYELLGYNLYELFVVALFWSYINIVIAIVLFFKKRDNNLLLYFLTNLIIVILCWTDFLNFVTVISE</sequence>
<feature type="transmembrane region" description="Helical" evidence="1">
    <location>
        <begin position="62"/>
        <end position="87"/>
    </location>
</feature>
<protein>
    <submittedName>
        <fullName evidence="2">Uncharacterized protein</fullName>
    </submittedName>
</protein>
<dbReference type="STRING" id="1128970.SAMN04487935_0572"/>
<keyword evidence="1" id="KW-0472">Membrane</keyword>
<evidence type="ECO:0000313" key="2">
    <source>
        <dbReference type="EMBL" id="SDJ29013.1"/>
    </source>
</evidence>
<evidence type="ECO:0000256" key="1">
    <source>
        <dbReference type="SAM" id="Phobius"/>
    </source>
</evidence>
<dbReference type="Proteomes" id="UP000199580">
    <property type="component" value="Unassembled WGS sequence"/>
</dbReference>
<keyword evidence="1" id="KW-0812">Transmembrane</keyword>